<dbReference type="PANTHER" id="PTHR35567:SF1">
    <property type="entry name" value="CONSERVED FUNGAL PROTEIN (AFU_ORTHOLOGUE AFUA_1G14230)"/>
    <property type="match status" value="1"/>
</dbReference>
<dbReference type="Pfam" id="PF11937">
    <property type="entry name" value="DUF3455"/>
    <property type="match status" value="1"/>
</dbReference>
<evidence type="ECO:0000313" key="3">
    <source>
        <dbReference type="Proteomes" id="UP000717696"/>
    </source>
</evidence>
<feature type="signal peptide" evidence="1">
    <location>
        <begin position="1"/>
        <end position="17"/>
    </location>
</feature>
<keyword evidence="3" id="KW-1185">Reference proteome</keyword>
<dbReference type="AlphaFoldDB" id="A0A9P9EPH9"/>
<proteinExistence type="predicted"/>
<accession>A0A9P9EPH9</accession>
<sequence length="253" mass="26118">MQYSTLFVAVLAATASAAPTAPKVVIRDARSAVNALGSLSDYFNTIAGKAIAAKLANSSAVCDLSKASMPPAPELLPVPSEGLHLRHVAVGRGVQKYACASDNSSAPTAAGAVATLFNASCVAALYPDLLETIPGMAVHFDLSSTQQLGPTGLLESGHHYFTNATTPFFDVQTTGEAPCQKNATSPTPSGAAVGQQGEAAVPWLKLTTRDGATGGIREVYRLTTAGGSAPSSCEGMSESFEVEYAALYWFWAE</sequence>
<evidence type="ECO:0000313" key="2">
    <source>
        <dbReference type="EMBL" id="KAH7141203.1"/>
    </source>
</evidence>
<organism evidence="2 3">
    <name type="scientific">Dactylonectria estremocensis</name>
    <dbReference type="NCBI Taxonomy" id="1079267"/>
    <lineage>
        <taxon>Eukaryota</taxon>
        <taxon>Fungi</taxon>
        <taxon>Dikarya</taxon>
        <taxon>Ascomycota</taxon>
        <taxon>Pezizomycotina</taxon>
        <taxon>Sordariomycetes</taxon>
        <taxon>Hypocreomycetidae</taxon>
        <taxon>Hypocreales</taxon>
        <taxon>Nectriaceae</taxon>
        <taxon>Dactylonectria</taxon>
    </lineage>
</organism>
<evidence type="ECO:0000256" key="1">
    <source>
        <dbReference type="SAM" id="SignalP"/>
    </source>
</evidence>
<comment type="caution">
    <text evidence="2">The sequence shown here is derived from an EMBL/GenBank/DDBJ whole genome shotgun (WGS) entry which is preliminary data.</text>
</comment>
<dbReference type="InterPro" id="IPR021851">
    <property type="entry name" value="DUF3455"/>
</dbReference>
<feature type="chain" id="PRO_5040310743" description="Malate dehydrogenase" evidence="1">
    <location>
        <begin position="18"/>
        <end position="253"/>
    </location>
</feature>
<protein>
    <recommendedName>
        <fullName evidence="4">Malate dehydrogenase</fullName>
    </recommendedName>
</protein>
<dbReference type="EMBL" id="JAGMUU010000012">
    <property type="protein sequence ID" value="KAH7141203.1"/>
    <property type="molecule type" value="Genomic_DNA"/>
</dbReference>
<name>A0A9P9EPH9_9HYPO</name>
<dbReference type="Proteomes" id="UP000717696">
    <property type="component" value="Unassembled WGS sequence"/>
</dbReference>
<gene>
    <name evidence="2" type="ORF">B0J13DRAFT_556358</name>
</gene>
<keyword evidence="1" id="KW-0732">Signal</keyword>
<dbReference type="OrthoDB" id="1859733at2759"/>
<dbReference type="PANTHER" id="PTHR35567">
    <property type="entry name" value="MALATE DEHYDROGENASE (AFU_ORTHOLOGUE AFUA_2G13800)"/>
    <property type="match status" value="1"/>
</dbReference>
<reference evidence="2" key="1">
    <citation type="journal article" date="2021" name="Nat. Commun.">
        <title>Genetic determinants of endophytism in the Arabidopsis root mycobiome.</title>
        <authorList>
            <person name="Mesny F."/>
            <person name="Miyauchi S."/>
            <person name="Thiergart T."/>
            <person name="Pickel B."/>
            <person name="Atanasova L."/>
            <person name="Karlsson M."/>
            <person name="Huettel B."/>
            <person name="Barry K.W."/>
            <person name="Haridas S."/>
            <person name="Chen C."/>
            <person name="Bauer D."/>
            <person name="Andreopoulos W."/>
            <person name="Pangilinan J."/>
            <person name="LaButti K."/>
            <person name="Riley R."/>
            <person name="Lipzen A."/>
            <person name="Clum A."/>
            <person name="Drula E."/>
            <person name="Henrissat B."/>
            <person name="Kohler A."/>
            <person name="Grigoriev I.V."/>
            <person name="Martin F.M."/>
            <person name="Hacquard S."/>
        </authorList>
    </citation>
    <scope>NUCLEOTIDE SEQUENCE</scope>
    <source>
        <strain evidence="2">MPI-CAGE-AT-0021</strain>
    </source>
</reference>
<evidence type="ECO:0008006" key="4">
    <source>
        <dbReference type="Google" id="ProtNLM"/>
    </source>
</evidence>